<dbReference type="EnsemblPlants" id="ORUFI07G07890.1">
    <property type="protein sequence ID" value="ORUFI07G07890.1"/>
    <property type="gene ID" value="ORUFI07G07890"/>
</dbReference>
<evidence type="ECO:0000313" key="3">
    <source>
        <dbReference type="Proteomes" id="UP000008022"/>
    </source>
</evidence>
<dbReference type="AlphaFoldDB" id="A0A0E0Q5U7"/>
<organism evidence="2 3">
    <name type="scientific">Oryza rufipogon</name>
    <name type="common">Brownbeard rice</name>
    <name type="synonym">Asian wild rice</name>
    <dbReference type="NCBI Taxonomy" id="4529"/>
    <lineage>
        <taxon>Eukaryota</taxon>
        <taxon>Viridiplantae</taxon>
        <taxon>Streptophyta</taxon>
        <taxon>Embryophyta</taxon>
        <taxon>Tracheophyta</taxon>
        <taxon>Spermatophyta</taxon>
        <taxon>Magnoliopsida</taxon>
        <taxon>Liliopsida</taxon>
        <taxon>Poales</taxon>
        <taxon>Poaceae</taxon>
        <taxon>BOP clade</taxon>
        <taxon>Oryzoideae</taxon>
        <taxon>Oryzeae</taxon>
        <taxon>Oryzinae</taxon>
        <taxon>Oryza</taxon>
    </lineage>
</organism>
<proteinExistence type="predicted"/>
<dbReference type="HOGENOM" id="CLU_2403508_0_0_1"/>
<reference evidence="3" key="1">
    <citation type="submission" date="2013-06" db="EMBL/GenBank/DDBJ databases">
        <authorList>
            <person name="Zhao Q."/>
        </authorList>
    </citation>
    <scope>NUCLEOTIDE SEQUENCE</scope>
    <source>
        <strain evidence="3">cv. W1943</strain>
    </source>
</reference>
<protein>
    <recommendedName>
        <fullName evidence="4">Secreted protein</fullName>
    </recommendedName>
</protein>
<reference evidence="2" key="2">
    <citation type="submission" date="2015-06" db="UniProtKB">
        <authorList>
            <consortium name="EnsemblPlants"/>
        </authorList>
    </citation>
    <scope>IDENTIFICATION</scope>
</reference>
<evidence type="ECO:0000256" key="1">
    <source>
        <dbReference type="SAM" id="SignalP"/>
    </source>
</evidence>
<evidence type="ECO:0008006" key="4">
    <source>
        <dbReference type="Google" id="ProtNLM"/>
    </source>
</evidence>
<dbReference type="Proteomes" id="UP000008022">
    <property type="component" value="Unassembled WGS sequence"/>
</dbReference>
<accession>A0A0E0Q5U7</accession>
<name>A0A0E0Q5U7_ORYRU</name>
<keyword evidence="3" id="KW-1185">Reference proteome</keyword>
<evidence type="ECO:0000313" key="2">
    <source>
        <dbReference type="EnsemblPlants" id="ORUFI07G07890.1"/>
    </source>
</evidence>
<feature type="signal peptide" evidence="1">
    <location>
        <begin position="1"/>
        <end position="18"/>
    </location>
</feature>
<dbReference type="Gramene" id="ORUFI07G07890.1">
    <property type="protein sequence ID" value="ORUFI07G07890.1"/>
    <property type="gene ID" value="ORUFI07G07890"/>
</dbReference>
<keyword evidence="1" id="KW-0732">Signal</keyword>
<sequence>MVLAVVLPGGGALLCCLAARRSVQPFGAARPRQPGSRHGDLKAGAGARAAAFPVSAQAQMVVQRELAAVGRLSRCRSAPSPFLELLPFFAGSF</sequence>
<feature type="chain" id="PRO_5002371128" description="Secreted protein" evidence="1">
    <location>
        <begin position="19"/>
        <end position="93"/>
    </location>
</feature>